<evidence type="ECO:0000256" key="3">
    <source>
        <dbReference type="ARBA" id="ARBA00022512"/>
    </source>
</evidence>
<comment type="subcellular location">
    <subcellularLocation>
        <location evidence="1">Secreted</location>
        <location evidence="1">Cell wall</location>
    </subcellularLocation>
</comment>
<dbReference type="InterPro" id="IPR002347">
    <property type="entry name" value="SDR_fam"/>
</dbReference>
<dbReference type="GO" id="GO:0032787">
    <property type="term" value="P:monocarboxylic acid metabolic process"/>
    <property type="evidence" value="ECO:0007669"/>
    <property type="project" value="UniProtKB-ARBA"/>
</dbReference>
<evidence type="ECO:0000313" key="8">
    <source>
        <dbReference type="EMBL" id="PYE16295.1"/>
    </source>
</evidence>
<evidence type="ECO:0000256" key="6">
    <source>
        <dbReference type="ARBA" id="ARBA00047400"/>
    </source>
</evidence>
<dbReference type="PRINTS" id="PR00080">
    <property type="entry name" value="SDRFAMILY"/>
</dbReference>
<keyword evidence="3" id="KW-0134">Cell wall</keyword>
<dbReference type="Pfam" id="PF13561">
    <property type="entry name" value="adh_short_C2"/>
    <property type="match status" value="1"/>
</dbReference>
<dbReference type="SMART" id="SM00822">
    <property type="entry name" value="PKS_KR"/>
    <property type="match status" value="1"/>
</dbReference>
<dbReference type="InterPro" id="IPR020904">
    <property type="entry name" value="Sc_DH/Rdtase_CS"/>
</dbReference>
<dbReference type="InterPro" id="IPR057326">
    <property type="entry name" value="KR_dom"/>
</dbReference>
<evidence type="ECO:0000256" key="2">
    <source>
        <dbReference type="ARBA" id="ARBA00006484"/>
    </source>
</evidence>
<dbReference type="EMBL" id="QJSP01000008">
    <property type="protein sequence ID" value="PYE16295.1"/>
    <property type="molecule type" value="Genomic_DNA"/>
</dbReference>
<dbReference type="FunFam" id="3.40.50.720:FF:000173">
    <property type="entry name" value="3-oxoacyl-[acyl-carrier protein] reductase"/>
    <property type="match status" value="1"/>
</dbReference>
<keyword evidence="9" id="KW-1185">Reference proteome</keyword>
<keyword evidence="3" id="KW-0964">Secreted</keyword>
<comment type="caution">
    <text evidence="8">The sequence shown here is derived from an EMBL/GenBank/DDBJ whole genome shotgun (WGS) entry which is preliminary data.</text>
</comment>
<dbReference type="RefSeq" id="WP_110470180.1">
    <property type="nucleotide sequence ID" value="NZ_QJSP01000008.1"/>
</dbReference>
<comment type="catalytic activity">
    <reaction evidence="6">
        <text>a (3R)-hydroxyacyl-[ACP] + NADP(+) = a 3-oxoacyl-[ACP] + NADPH + H(+)</text>
        <dbReference type="Rhea" id="RHEA:17397"/>
        <dbReference type="Rhea" id="RHEA-COMP:9916"/>
        <dbReference type="Rhea" id="RHEA-COMP:9945"/>
        <dbReference type="ChEBI" id="CHEBI:15378"/>
        <dbReference type="ChEBI" id="CHEBI:57783"/>
        <dbReference type="ChEBI" id="CHEBI:58349"/>
        <dbReference type="ChEBI" id="CHEBI:78776"/>
        <dbReference type="ChEBI" id="CHEBI:78827"/>
        <dbReference type="EC" id="1.1.1.100"/>
    </reaction>
    <physiologicalReaction direction="right-to-left" evidence="6">
        <dbReference type="Rhea" id="RHEA:17399"/>
    </physiologicalReaction>
</comment>
<dbReference type="InterPro" id="IPR036291">
    <property type="entry name" value="NAD(P)-bd_dom_sf"/>
</dbReference>
<accession>A0A318RL83</accession>
<evidence type="ECO:0000313" key="9">
    <source>
        <dbReference type="Proteomes" id="UP000247591"/>
    </source>
</evidence>
<dbReference type="PROSITE" id="PS00061">
    <property type="entry name" value="ADH_SHORT"/>
    <property type="match status" value="1"/>
</dbReference>
<dbReference type="OrthoDB" id="4350228at2"/>
<proteinExistence type="inferred from homology"/>
<dbReference type="PRINTS" id="PR00081">
    <property type="entry name" value="GDHRDH"/>
</dbReference>
<dbReference type="PANTHER" id="PTHR42879:SF2">
    <property type="entry name" value="3-OXOACYL-[ACYL-CARRIER-PROTEIN] REDUCTASE FABG"/>
    <property type="match status" value="1"/>
</dbReference>
<dbReference type="PANTHER" id="PTHR42879">
    <property type="entry name" value="3-OXOACYL-(ACYL-CARRIER-PROTEIN) REDUCTASE"/>
    <property type="match status" value="1"/>
</dbReference>
<gene>
    <name evidence="8" type="ORF">DFR67_10846</name>
</gene>
<evidence type="ECO:0000256" key="1">
    <source>
        <dbReference type="ARBA" id="ARBA00004191"/>
    </source>
</evidence>
<evidence type="ECO:0000259" key="7">
    <source>
        <dbReference type="SMART" id="SM00822"/>
    </source>
</evidence>
<dbReference type="GO" id="GO:0004316">
    <property type="term" value="F:3-oxoacyl-[acyl-carrier-protein] reductase (NADPH) activity"/>
    <property type="evidence" value="ECO:0007669"/>
    <property type="project" value="UniProtKB-EC"/>
</dbReference>
<evidence type="ECO:0000256" key="5">
    <source>
        <dbReference type="ARBA" id="ARBA00040781"/>
    </source>
</evidence>
<reference evidence="8 9" key="1">
    <citation type="submission" date="2018-06" db="EMBL/GenBank/DDBJ databases">
        <title>Genomic Encyclopedia of Type Strains, Phase IV (KMG-IV): sequencing the most valuable type-strain genomes for metagenomic binning, comparative biology and taxonomic classification.</title>
        <authorList>
            <person name="Goeker M."/>
        </authorList>
    </citation>
    <scope>NUCLEOTIDE SEQUENCE [LARGE SCALE GENOMIC DNA]</scope>
    <source>
        <strain evidence="8 9">DSM 45521</strain>
    </source>
</reference>
<evidence type="ECO:0000256" key="4">
    <source>
        <dbReference type="ARBA" id="ARBA00023002"/>
    </source>
</evidence>
<dbReference type="Proteomes" id="UP000247591">
    <property type="component" value="Unassembled WGS sequence"/>
</dbReference>
<feature type="domain" description="Ketoreductase" evidence="7">
    <location>
        <begin position="12"/>
        <end position="191"/>
    </location>
</feature>
<name>A0A318RL83_WILLI</name>
<sequence length="256" mass="26124">MSAGADNGSTDRVAVITGGASGIGLATAEHLAASGHRVALLDQQGDLAEKSAKELRNSGYAALGGQVDVTDRDAVDAALTKVRTEFGPIDVIVTSAGIDGDVPFVDLTLEAWNRLIEVNLTGTFNAVQAAVPDMIEKGWGRIITISSSSAQSGAPNRAHYVASKGGVIALTKALAFELSPLGITANTIPPSIIDTPMAQNGVKTGVVPDLDALATMTPVRRTGTPDDVASAAAFLASDKAGFITGQIIGVNGGWYL</sequence>
<protein>
    <recommendedName>
        <fullName evidence="5">3-oxoacyl-[acyl-carrier-protein] reductase MabA</fullName>
    </recommendedName>
</protein>
<keyword evidence="4" id="KW-0560">Oxidoreductase</keyword>
<dbReference type="InterPro" id="IPR050259">
    <property type="entry name" value="SDR"/>
</dbReference>
<dbReference type="SUPFAM" id="SSF51735">
    <property type="entry name" value="NAD(P)-binding Rossmann-fold domains"/>
    <property type="match status" value="1"/>
</dbReference>
<dbReference type="AlphaFoldDB" id="A0A318RL83"/>
<organism evidence="8 9">
    <name type="scientific">Williamsia limnetica</name>
    <dbReference type="NCBI Taxonomy" id="882452"/>
    <lineage>
        <taxon>Bacteria</taxon>
        <taxon>Bacillati</taxon>
        <taxon>Actinomycetota</taxon>
        <taxon>Actinomycetes</taxon>
        <taxon>Mycobacteriales</taxon>
        <taxon>Nocardiaceae</taxon>
        <taxon>Williamsia</taxon>
    </lineage>
</organism>
<dbReference type="NCBIfam" id="NF009466">
    <property type="entry name" value="PRK12826.1-2"/>
    <property type="match status" value="1"/>
</dbReference>
<comment type="similarity">
    <text evidence="2">Belongs to the short-chain dehydrogenases/reductases (SDR) family.</text>
</comment>
<dbReference type="Gene3D" id="3.40.50.720">
    <property type="entry name" value="NAD(P)-binding Rossmann-like Domain"/>
    <property type="match status" value="1"/>
</dbReference>